<dbReference type="CDD" id="cd00859">
    <property type="entry name" value="HisRS_anticodon"/>
    <property type="match status" value="1"/>
</dbReference>
<sequence>MSKINLESLKGTYDRYPDEWATWKYLIEIVDETAEEFGFRQFNPPTIERQELWTEKEEDSVTDEMYAFTDKGDNEITLIPEQTPTRARLIQKRKDLKTPVKWYDTSKRWRYEDVTKGRDREFLQGDFDIFGLESVEADAEIIAAAATIFKKLDLDDRVKFKIGDRVILEEILQAQGVSELKEVTDIIDDKEKMSDEEFVKEVTDVIGNKMRAQTVLQITENSGDLRSQVELIKENEREFGEYEESSIKSRLERLDDLADALEAHGVYEMCEFDLSIVRGLAYYTGLVFEAFDSEGELRALFGGGRYDELVGTFGDREVPAVGFAFGYSPTIELLKKEDRYPLKDVETDVYVLSVSESVRDTALDYATKLRRKGLSVETDLAGRGFGSQLGYADDMNAKRVLIVGERDLENDEVTMKHMESGEEETLDKDEVVEHLESEDFI</sequence>
<accession>A0A5Q0UFV6</accession>
<keyword evidence="2 8" id="KW-0436">Ligase</keyword>
<evidence type="ECO:0000256" key="3">
    <source>
        <dbReference type="ARBA" id="ARBA00022741"/>
    </source>
</evidence>
<feature type="binding site" evidence="9">
    <location>
        <position position="124"/>
    </location>
    <ligand>
        <name>L-histidine</name>
        <dbReference type="ChEBI" id="CHEBI:57595"/>
    </ligand>
</feature>
<keyword evidence="5 8" id="KW-0648">Protein biosynthesis</keyword>
<evidence type="ECO:0000256" key="2">
    <source>
        <dbReference type="ARBA" id="ARBA00022598"/>
    </source>
</evidence>
<evidence type="ECO:0000256" key="5">
    <source>
        <dbReference type="ARBA" id="ARBA00022917"/>
    </source>
</evidence>
<dbReference type="InterPro" id="IPR006195">
    <property type="entry name" value="aa-tRNA-synth_II"/>
</dbReference>
<dbReference type="KEGG" id="ncon:LC1Nh_0619"/>
<feature type="binding site" evidence="9">
    <location>
        <begin position="81"/>
        <end position="83"/>
    </location>
    <ligand>
        <name>L-histidine</name>
        <dbReference type="ChEBI" id="CHEBI:57595"/>
    </ligand>
</feature>
<feature type="binding site" evidence="9">
    <location>
        <position position="128"/>
    </location>
    <ligand>
        <name>L-histidine</name>
        <dbReference type="ChEBI" id="CHEBI:57595"/>
    </ligand>
</feature>
<dbReference type="PROSITE" id="PS50862">
    <property type="entry name" value="AA_TRNA_LIGASE_II"/>
    <property type="match status" value="1"/>
</dbReference>
<dbReference type="GeneID" id="42365004"/>
<comment type="subcellular location">
    <subcellularLocation>
        <location evidence="8">Cytoplasm</location>
    </subcellularLocation>
</comment>
<dbReference type="Pfam" id="PF13393">
    <property type="entry name" value="tRNA-synt_His"/>
    <property type="match status" value="1"/>
</dbReference>
<keyword evidence="3 8" id="KW-0547">Nucleotide-binding</keyword>
<dbReference type="PIRSF" id="PIRSF001549">
    <property type="entry name" value="His-tRNA_synth"/>
    <property type="match status" value="1"/>
</dbReference>
<dbReference type="HAMAP" id="MF_00127">
    <property type="entry name" value="His_tRNA_synth"/>
    <property type="match status" value="1"/>
</dbReference>
<keyword evidence="4 8" id="KW-0067">ATP-binding</keyword>
<dbReference type="Pfam" id="PF03129">
    <property type="entry name" value="HGTP_anticodon"/>
    <property type="match status" value="1"/>
</dbReference>
<dbReference type="GO" id="GO:0004821">
    <property type="term" value="F:histidine-tRNA ligase activity"/>
    <property type="evidence" value="ECO:0007669"/>
    <property type="project" value="UniProtKB-UniRule"/>
</dbReference>
<keyword evidence="12" id="KW-1185">Reference proteome</keyword>
<feature type="domain" description="Aminoacyl-transfer RNA synthetases class-II family profile" evidence="10">
    <location>
        <begin position="1"/>
        <end position="441"/>
    </location>
</feature>
<proteinExistence type="inferred from homology"/>
<dbReference type="EC" id="6.1.1.21" evidence="8"/>
<dbReference type="SUPFAM" id="SSF55681">
    <property type="entry name" value="Class II aaRS and biotin synthetases"/>
    <property type="match status" value="1"/>
</dbReference>
<dbReference type="Gene3D" id="3.40.50.800">
    <property type="entry name" value="Anticodon-binding domain"/>
    <property type="match status" value="1"/>
</dbReference>
<dbReference type="NCBIfam" id="TIGR00442">
    <property type="entry name" value="hisS"/>
    <property type="match status" value="1"/>
</dbReference>
<evidence type="ECO:0000313" key="11">
    <source>
        <dbReference type="EMBL" id="QGA80512.1"/>
    </source>
</evidence>
<evidence type="ECO:0000256" key="7">
    <source>
        <dbReference type="ARBA" id="ARBA00047639"/>
    </source>
</evidence>
<protein>
    <recommendedName>
        <fullName evidence="8">Histidine--tRNA ligase</fullName>
        <ecNumber evidence="8">6.1.1.21</ecNumber>
    </recommendedName>
    <alternativeName>
        <fullName evidence="8">Histidyl-tRNA synthetase</fullName>
        <shortName evidence="8">HisRS</shortName>
    </alternativeName>
</protein>
<evidence type="ECO:0000256" key="4">
    <source>
        <dbReference type="ARBA" id="ARBA00022840"/>
    </source>
</evidence>
<dbReference type="Gene3D" id="3.30.930.10">
    <property type="entry name" value="Bira Bifunctional Protein, Domain 2"/>
    <property type="match status" value="1"/>
</dbReference>
<dbReference type="InterPro" id="IPR045864">
    <property type="entry name" value="aa-tRNA-synth_II/BPL/LPL"/>
</dbReference>
<keyword evidence="8" id="KW-0963">Cytoplasm</keyword>
<dbReference type="SUPFAM" id="SSF52954">
    <property type="entry name" value="Class II aaRS ABD-related"/>
    <property type="match status" value="1"/>
</dbReference>
<reference evidence="12" key="1">
    <citation type="submission" date="2019-05" db="EMBL/GenBank/DDBJ databases">
        <title>Candidatus Nanohalobium constans, a novel model system to study the DPANN nano-sized archaea: genomic and physiological characterization of a nanoarchaeon co-cultured with its chitinotrophic host.</title>
        <authorList>
            <person name="La Cono V."/>
            <person name="Arcadi E."/>
            <person name="Crisafi F."/>
            <person name="Denaro R."/>
            <person name="La Spada G."/>
            <person name="Messina E."/>
            <person name="Smedile F."/>
            <person name="Toshchakov S.V."/>
            <person name="Shevchenko M.A."/>
            <person name="Golyshin P.N."/>
            <person name="Golyshina O.V."/>
            <person name="Ferrer M."/>
            <person name="Rohde M."/>
            <person name="Mushegian A."/>
            <person name="Sorokin D.Y."/>
            <person name="Giuliano L."/>
            <person name="Yakimov M.M."/>
        </authorList>
    </citation>
    <scope>NUCLEOTIDE SEQUENCE [LARGE SCALE GENOMIC DNA]</scope>
    <source>
        <strain evidence="12">LC1Nh</strain>
    </source>
</reference>
<dbReference type="InterPro" id="IPR004154">
    <property type="entry name" value="Anticodon-bd"/>
</dbReference>
<evidence type="ECO:0000259" key="10">
    <source>
        <dbReference type="PROSITE" id="PS50862"/>
    </source>
</evidence>
<dbReference type="CDD" id="cd00773">
    <property type="entry name" value="HisRS-like_core"/>
    <property type="match status" value="1"/>
</dbReference>
<evidence type="ECO:0000256" key="1">
    <source>
        <dbReference type="ARBA" id="ARBA00008226"/>
    </source>
</evidence>
<organism evidence="11 12">
    <name type="scientific">Candidatus Nanohalobium constans</name>
    <dbReference type="NCBI Taxonomy" id="2565781"/>
    <lineage>
        <taxon>Archaea</taxon>
        <taxon>Candidatus Nanohalarchaeota</taxon>
        <taxon>Candidatus Nanohalobia</taxon>
        <taxon>Candidatus Nanohalobiales</taxon>
        <taxon>Candidatus Nanohalobiaceae</taxon>
        <taxon>Candidatus Nanohalobium</taxon>
    </lineage>
</organism>
<feature type="binding site" evidence="9">
    <location>
        <position position="110"/>
    </location>
    <ligand>
        <name>L-histidine</name>
        <dbReference type="ChEBI" id="CHEBI:57595"/>
    </ligand>
</feature>
<comment type="catalytic activity">
    <reaction evidence="7 8">
        <text>tRNA(His) + L-histidine + ATP = L-histidyl-tRNA(His) + AMP + diphosphate + H(+)</text>
        <dbReference type="Rhea" id="RHEA:17313"/>
        <dbReference type="Rhea" id="RHEA-COMP:9665"/>
        <dbReference type="Rhea" id="RHEA-COMP:9689"/>
        <dbReference type="ChEBI" id="CHEBI:15378"/>
        <dbReference type="ChEBI" id="CHEBI:30616"/>
        <dbReference type="ChEBI" id="CHEBI:33019"/>
        <dbReference type="ChEBI" id="CHEBI:57595"/>
        <dbReference type="ChEBI" id="CHEBI:78442"/>
        <dbReference type="ChEBI" id="CHEBI:78527"/>
        <dbReference type="ChEBI" id="CHEBI:456215"/>
        <dbReference type="EC" id="6.1.1.21"/>
    </reaction>
</comment>
<dbReference type="GO" id="GO:0005737">
    <property type="term" value="C:cytoplasm"/>
    <property type="evidence" value="ECO:0007669"/>
    <property type="project" value="UniProtKB-SubCell"/>
</dbReference>
<feature type="binding site" evidence="9">
    <location>
        <begin position="282"/>
        <end position="283"/>
    </location>
    <ligand>
        <name>L-histidine</name>
        <dbReference type="ChEBI" id="CHEBI:57595"/>
    </ligand>
</feature>
<dbReference type="InterPro" id="IPR041715">
    <property type="entry name" value="HisRS-like_core"/>
</dbReference>
<dbReference type="GO" id="GO:0006427">
    <property type="term" value="P:histidyl-tRNA aminoacylation"/>
    <property type="evidence" value="ECO:0007669"/>
    <property type="project" value="UniProtKB-UniRule"/>
</dbReference>
<dbReference type="InterPro" id="IPR015807">
    <property type="entry name" value="His-tRNA-ligase"/>
</dbReference>
<name>A0A5Q0UFV6_9ARCH</name>
<dbReference type="Proteomes" id="UP000377803">
    <property type="component" value="Chromosome"/>
</dbReference>
<dbReference type="InterPro" id="IPR004516">
    <property type="entry name" value="HisRS/HisZ"/>
</dbReference>
<evidence type="ECO:0000313" key="12">
    <source>
        <dbReference type="Proteomes" id="UP000377803"/>
    </source>
</evidence>
<dbReference type="RefSeq" id="WP_153550251.1">
    <property type="nucleotide sequence ID" value="NZ_CP040089.1"/>
</dbReference>
<keyword evidence="6 8" id="KW-0030">Aminoacyl-tRNA synthetase</keyword>
<dbReference type="InterPro" id="IPR033656">
    <property type="entry name" value="HisRS_anticodon"/>
</dbReference>
<comment type="similarity">
    <text evidence="1 8">Belongs to the class-II aminoacyl-tRNA synthetase family.</text>
</comment>
<gene>
    <name evidence="8 11" type="primary">hisS</name>
    <name evidence="11" type="ORF">LC1Nh_0619</name>
</gene>
<dbReference type="PANTHER" id="PTHR43707">
    <property type="entry name" value="HISTIDYL-TRNA SYNTHETASE"/>
    <property type="match status" value="1"/>
</dbReference>
<dbReference type="EMBL" id="CP040089">
    <property type="protein sequence ID" value="QGA80512.1"/>
    <property type="molecule type" value="Genomic_DNA"/>
</dbReference>
<dbReference type="AlphaFoldDB" id="A0A5Q0UFV6"/>
<evidence type="ECO:0000256" key="6">
    <source>
        <dbReference type="ARBA" id="ARBA00023146"/>
    </source>
</evidence>
<dbReference type="InterPro" id="IPR036621">
    <property type="entry name" value="Anticodon-bd_dom_sf"/>
</dbReference>
<evidence type="ECO:0000256" key="9">
    <source>
        <dbReference type="PIRSR" id="PIRSR001549-1"/>
    </source>
</evidence>
<feature type="binding site" evidence="9">
    <location>
        <position position="278"/>
    </location>
    <ligand>
        <name>L-histidine</name>
        <dbReference type="ChEBI" id="CHEBI:57595"/>
    </ligand>
</feature>
<dbReference type="GO" id="GO:0005524">
    <property type="term" value="F:ATP binding"/>
    <property type="evidence" value="ECO:0007669"/>
    <property type="project" value="UniProtKB-UniRule"/>
</dbReference>
<evidence type="ECO:0000256" key="8">
    <source>
        <dbReference type="HAMAP-Rule" id="MF_00127"/>
    </source>
</evidence>
<dbReference type="PANTHER" id="PTHR43707:SF1">
    <property type="entry name" value="HISTIDINE--TRNA LIGASE, MITOCHONDRIAL-RELATED"/>
    <property type="match status" value="1"/>
</dbReference>
<dbReference type="OrthoDB" id="8659at2157"/>